<protein>
    <submittedName>
        <fullName evidence="5">ABC transporter, ATP-binding protein</fullName>
    </submittedName>
</protein>
<dbReference type="Gene3D" id="3.40.50.300">
    <property type="entry name" value="P-loop containing nucleotide triphosphate hydrolases"/>
    <property type="match status" value="1"/>
</dbReference>
<evidence type="ECO:0000313" key="6">
    <source>
        <dbReference type="Proteomes" id="UP000238739"/>
    </source>
</evidence>
<dbReference type="AlphaFoldDB" id="A0A2N9DVD5"/>
<dbReference type="EMBL" id="OGVC01000016">
    <property type="protein sequence ID" value="SPC38432.1"/>
    <property type="molecule type" value="Genomic_DNA"/>
</dbReference>
<dbReference type="PANTHER" id="PTHR42939">
    <property type="entry name" value="ABC TRANSPORTER ATP-BINDING PROTEIN ALBC-RELATED"/>
    <property type="match status" value="1"/>
</dbReference>
<dbReference type="GO" id="GO:0005524">
    <property type="term" value="F:ATP binding"/>
    <property type="evidence" value="ECO:0007669"/>
    <property type="project" value="UniProtKB-KW"/>
</dbReference>
<proteinExistence type="predicted"/>
<dbReference type="SMART" id="SM00382">
    <property type="entry name" value="AAA"/>
    <property type="match status" value="1"/>
</dbReference>
<reference evidence="5" key="1">
    <citation type="submission" date="2018-01" db="EMBL/GenBank/DDBJ databases">
        <authorList>
            <person name="Chaillou S."/>
        </authorList>
    </citation>
    <scope>NUCLEOTIDE SEQUENCE [LARGE SCALE GENOMIC DNA]</scope>
    <source>
        <strain evidence="5">MFPC41A2801</strain>
    </source>
</reference>
<accession>A0A2N9DVD5</accession>
<evidence type="ECO:0000313" key="5">
    <source>
        <dbReference type="EMBL" id="SPC38432.1"/>
    </source>
</evidence>
<dbReference type="GO" id="GO:0016887">
    <property type="term" value="F:ATP hydrolysis activity"/>
    <property type="evidence" value="ECO:0007669"/>
    <property type="project" value="InterPro"/>
</dbReference>
<dbReference type="PANTHER" id="PTHR42939:SF1">
    <property type="entry name" value="ABC TRANSPORTER ATP-BINDING PROTEIN ALBC-RELATED"/>
    <property type="match status" value="1"/>
</dbReference>
<evidence type="ECO:0000259" key="4">
    <source>
        <dbReference type="PROSITE" id="PS50893"/>
    </source>
</evidence>
<comment type="caution">
    <text evidence="5">The sequence shown here is derived from an EMBL/GenBank/DDBJ whole genome shotgun (WGS) entry which is preliminary data.</text>
</comment>
<sequence length="290" mass="32998">MNELKLTQITKQFGHQVILDDINLTFKPNTIYGLLGRNGVGKSTLLNIITNRIFASSGTISWQGQALTGRDHPVQAFYLMSETNLFSKEERLQKIIKNTALLQGQFDETLSAEMMTAFGLNPKKKLSQLSTGYRTIFKAMLALCVPAEVVFLDEPILGLDANHREMLYQFILKAYEERPRTIVLATHLIEEIANLIEHVVILNETQVIIDEPLETVLAKSYRISGPEEVVQAYCQELNQLATEQLGTLYIAYIYDQLPTEREIPDRLTIEHVDLQQTFIKLTNERGNRDV</sequence>
<dbReference type="PROSITE" id="PS50893">
    <property type="entry name" value="ABC_TRANSPORTER_2"/>
    <property type="match status" value="1"/>
</dbReference>
<organism evidence="5 6">
    <name type="scientific">Latilactobacillus fuchuensis</name>
    <dbReference type="NCBI Taxonomy" id="164393"/>
    <lineage>
        <taxon>Bacteria</taxon>
        <taxon>Bacillati</taxon>
        <taxon>Bacillota</taxon>
        <taxon>Bacilli</taxon>
        <taxon>Lactobacillales</taxon>
        <taxon>Lactobacillaceae</taxon>
        <taxon>Latilactobacillus</taxon>
    </lineage>
</organism>
<evidence type="ECO:0000256" key="3">
    <source>
        <dbReference type="ARBA" id="ARBA00022840"/>
    </source>
</evidence>
<dbReference type="SUPFAM" id="SSF52540">
    <property type="entry name" value="P-loop containing nucleoside triphosphate hydrolases"/>
    <property type="match status" value="1"/>
</dbReference>
<keyword evidence="6" id="KW-1185">Reference proteome</keyword>
<dbReference type="RefSeq" id="WP_106483219.1">
    <property type="nucleotide sequence ID" value="NZ_LT984417.1"/>
</dbReference>
<evidence type="ECO:0000256" key="1">
    <source>
        <dbReference type="ARBA" id="ARBA00022448"/>
    </source>
</evidence>
<name>A0A2N9DVD5_9LACO</name>
<keyword evidence="1" id="KW-0813">Transport</keyword>
<dbReference type="InterPro" id="IPR051782">
    <property type="entry name" value="ABC_Transporter_VariousFunc"/>
</dbReference>
<dbReference type="InterPro" id="IPR003593">
    <property type="entry name" value="AAA+_ATPase"/>
</dbReference>
<dbReference type="Proteomes" id="UP000238739">
    <property type="component" value="Unassembled WGS sequence"/>
</dbReference>
<evidence type="ECO:0000256" key="2">
    <source>
        <dbReference type="ARBA" id="ARBA00022741"/>
    </source>
</evidence>
<keyword evidence="2" id="KW-0547">Nucleotide-binding</keyword>
<gene>
    <name evidence="5" type="ORF">LFUMFP_230039</name>
</gene>
<dbReference type="InterPro" id="IPR027417">
    <property type="entry name" value="P-loop_NTPase"/>
</dbReference>
<keyword evidence="3 5" id="KW-0067">ATP-binding</keyword>
<dbReference type="InterPro" id="IPR003439">
    <property type="entry name" value="ABC_transporter-like_ATP-bd"/>
</dbReference>
<feature type="domain" description="ABC transporter" evidence="4">
    <location>
        <begin position="4"/>
        <end position="229"/>
    </location>
</feature>
<dbReference type="Pfam" id="PF00005">
    <property type="entry name" value="ABC_tran"/>
    <property type="match status" value="1"/>
</dbReference>